<comment type="subcellular location">
    <subcellularLocation>
        <location evidence="1">Membrane</location>
        <topology evidence="1">Multi-pass membrane protein</topology>
    </subcellularLocation>
</comment>
<feature type="transmembrane region" description="Helical" evidence="6">
    <location>
        <begin position="434"/>
        <end position="455"/>
    </location>
</feature>
<evidence type="ECO:0000313" key="9">
    <source>
        <dbReference type="EMBL" id="EGU72940.1"/>
    </source>
</evidence>
<feature type="transmembrane region" description="Helical" evidence="6">
    <location>
        <begin position="227"/>
        <end position="248"/>
    </location>
</feature>
<dbReference type="InterPro" id="IPR052337">
    <property type="entry name" value="SAT4-like"/>
</dbReference>
<feature type="transmembrane region" description="Helical" evidence="6">
    <location>
        <begin position="500"/>
        <end position="522"/>
    </location>
</feature>
<keyword evidence="2 6" id="KW-0812">Transmembrane</keyword>
<feature type="transmembrane region" description="Helical" evidence="6">
    <location>
        <begin position="116"/>
        <end position="134"/>
    </location>
</feature>
<evidence type="ECO:0000256" key="4">
    <source>
        <dbReference type="ARBA" id="ARBA00023136"/>
    </source>
</evidence>
<evidence type="ECO:0000256" key="2">
    <source>
        <dbReference type="ARBA" id="ARBA00022692"/>
    </source>
</evidence>
<dbReference type="PANTHER" id="PTHR33048">
    <property type="entry name" value="PTH11-LIKE INTEGRAL MEMBRANE PROTEIN (AFU_ORTHOLOGUE AFUA_5G11245)"/>
    <property type="match status" value="1"/>
</dbReference>
<dbReference type="PaxDb" id="5507-FOXG_10064P0"/>
<dbReference type="InterPro" id="IPR056121">
    <property type="entry name" value="DUF7704"/>
</dbReference>
<feature type="transmembrane region" description="Helical" evidence="6">
    <location>
        <begin position="193"/>
        <end position="215"/>
    </location>
</feature>
<feature type="transmembrane region" description="Helical" evidence="6">
    <location>
        <begin position="28"/>
        <end position="46"/>
    </location>
</feature>
<dbReference type="PANTHER" id="PTHR33048:SF31">
    <property type="entry name" value="INTEGRAL MEMBRANE PROTEIN"/>
    <property type="match status" value="1"/>
</dbReference>
<dbReference type="AlphaFoldDB" id="F9GCZ4"/>
<keyword evidence="3 6" id="KW-1133">Transmembrane helix</keyword>
<organism evidence="9">
    <name type="scientific">Fusarium oxysporum (strain Fo5176)</name>
    <name type="common">Fusarium vascular wilt</name>
    <dbReference type="NCBI Taxonomy" id="660025"/>
    <lineage>
        <taxon>Eukaryota</taxon>
        <taxon>Fungi</taxon>
        <taxon>Dikarya</taxon>
        <taxon>Ascomycota</taxon>
        <taxon>Pezizomycotina</taxon>
        <taxon>Sordariomycetes</taxon>
        <taxon>Hypocreomycetidae</taxon>
        <taxon>Hypocreales</taxon>
        <taxon>Nectriaceae</taxon>
        <taxon>Fusarium</taxon>
        <taxon>Fusarium oxysporum species complex</taxon>
    </lineage>
</organism>
<dbReference type="GO" id="GO:0016020">
    <property type="term" value="C:membrane"/>
    <property type="evidence" value="ECO:0007669"/>
    <property type="project" value="UniProtKB-SubCell"/>
</dbReference>
<evidence type="ECO:0000259" key="7">
    <source>
        <dbReference type="Pfam" id="PF20684"/>
    </source>
</evidence>
<evidence type="ECO:0000256" key="3">
    <source>
        <dbReference type="ARBA" id="ARBA00022989"/>
    </source>
</evidence>
<sequence length="532" mass="58863">MASSMTGEQIQALADALEPLTPKDLGPAVQGFAIAFGITSVVVVCLRVYVRAGLSGVSPRLLGFEDYLAVVATILLIPAVVFAFLAARYGVGSRDANIPNQMYLIRATEYQTYWELLYFTSSTIIKCAIGFTCIRLDRRKRVVFPICVNMSIMVIVTVLALAFVFANCKPFNATWNPALGTCQKVISLQTVSYIVSAIQMATDWACAIIPFFIVAGLQMSRRRKISVIAILGLGVSASIATCIRMPYLKYYDVVKYPNEIAYHLGVVSITSNVECCLGIIACSLPPLRKLFNFYYGSSHEGNYQYTGESENVLQNSGQGIRLDSINGRKGTFHASAQRVPLRARDHETDDDNSSSKGIIRKTEVRVSSSSLPSLVQRLHIKIPAIAKPGQSSLWFLWVDPILTLVGMYVNFIDHDLAMQAFFINHPPTDHFRCFIYQIGGMGTSYLIILVVLLRYTHDINIWKIVQLAILPADFTMLTAIYIGMRISGNLALADWRSEDWFSIVVTGICTVLRIAFVLGVGVKDTRGRAKRA</sequence>
<reference evidence="9" key="1">
    <citation type="journal article" date="2012" name="Mol. Plant Microbe Interact.">
        <title>A highly conserved effector in Fusarium oxysporum is required for full virulence on Arabidopsis.</title>
        <authorList>
            <person name="Thatcher L.F."/>
            <person name="Gardiner D.M."/>
            <person name="Kazan K."/>
            <person name="Manners J."/>
        </authorList>
    </citation>
    <scope>NUCLEOTIDE SEQUENCE [LARGE SCALE GENOMIC DNA]</scope>
    <source>
        <strain evidence="9">Fo5176</strain>
    </source>
</reference>
<evidence type="ECO:0000256" key="6">
    <source>
        <dbReference type="SAM" id="Phobius"/>
    </source>
</evidence>
<feature type="transmembrane region" description="Helical" evidence="6">
    <location>
        <begin position="467"/>
        <end position="488"/>
    </location>
</feature>
<evidence type="ECO:0000259" key="8">
    <source>
        <dbReference type="Pfam" id="PF24803"/>
    </source>
</evidence>
<evidence type="ECO:0000256" key="5">
    <source>
        <dbReference type="ARBA" id="ARBA00038359"/>
    </source>
</evidence>
<dbReference type="OrthoDB" id="3897607at2759"/>
<gene>
    <name evidence="9" type="ORF">FOXB_16528</name>
</gene>
<dbReference type="Pfam" id="PF24803">
    <property type="entry name" value="DUF7704"/>
    <property type="match status" value="1"/>
</dbReference>
<feature type="transmembrane region" description="Helical" evidence="6">
    <location>
        <begin position="146"/>
        <end position="166"/>
    </location>
</feature>
<feature type="domain" description="Rhodopsin" evidence="7">
    <location>
        <begin position="59"/>
        <end position="292"/>
    </location>
</feature>
<feature type="domain" description="DUF7704" evidence="8">
    <location>
        <begin position="393"/>
        <end position="521"/>
    </location>
</feature>
<dbReference type="Pfam" id="PF20684">
    <property type="entry name" value="Fung_rhodopsin"/>
    <property type="match status" value="1"/>
</dbReference>
<feature type="transmembrane region" description="Helical" evidence="6">
    <location>
        <begin position="260"/>
        <end position="284"/>
    </location>
</feature>
<keyword evidence="4 6" id="KW-0472">Membrane</keyword>
<dbReference type="EMBL" id="AFQF01005286">
    <property type="protein sequence ID" value="EGU72940.1"/>
    <property type="molecule type" value="Genomic_DNA"/>
</dbReference>
<feature type="transmembrane region" description="Helical" evidence="6">
    <location>
        <begin position="393"/>
        <end position="412"/>
    </location>
</feature>
<comment type="caution">
    <text evidence="9">The sequence shown here is derived from an EMBL/GenBank/DDBJ whole genome shotgun (WGS) entry which is preliminary data.</text>
</comment>
<feature type="transmembrane region" description="Helical" evidence="6">
    <location>
        <begin position="67"/>
        <end position="87"/>
    </location>
</feature>
<evidence type="ECO:0008006" key="10">
    <source>
        <dbReference type="Google" id="ProtNLM"/>
    </source>
</evidence>
<proteinExistence type="inferred from homology"/>
<evidence type="ECO:0000256" key="1">
    <source>
        <dbReference type="ARBA" id="ARBA00004141"/>
    </source>
</evidence>
<dbReference type="InterPro" id="IPR049326">
    <property type="entry name" value="Rhodopsin_dom_fungi"/>
</dbReference>
<comment type="similarity">
    <text evidence="5">Belongs to the SAT4 family.</text>
</comment>
<name>F9GCZ4_FUSOF</name>
<accession>F9GCZ4</accession>
<protein>
    <recommendedName>
        <fullName evidence="10">Integral membrane protein</fullName>
    </recommendedName>
</protein>